<evidence type="ECO:0000313" key="4">
    <source>
        <dbReference type="EMBL" id="TRM57359.1"/>
    </source>
</evidence>
<dbReference type="EMBL" id="VDMD01000049">
    <property type="protein sequence ID" value="TRM57359.1"/>
    <property type="molecule type" value="Genomic_DNA"/>
</dbReference>
<name>A0A550BU19_9AGAR</name>
<comment type="caution">
    <text evidence="3">The sequence shown here is derived from an EMBL/GenBank/DDBJ whole genome shotgun (WGS) entry which is preliminary data.</text>
</comment>
<gene>
    <name evidence="4" type="ORF">BD626DRAFT_574671</name>
    <name evidence="3" type="ORF">BD626DRAFT_576206</name>
    <name evidence="2" type="ORF">BD626DRAFT_577379</name>
</gene>
<accession>A0A550BU19</accession>
<evidence type="ECO:0000256" key="1">
    <source>
        <dbReference type="SAM" id="MobiDB-lite"/>
    </source>
</evidence>
<dbReference type="AlphaFoldDB" id="A0A550BU19"/>
<proteinExistence type="predicted"/>
<organism evidence="3 5">
    <name type="scientific">Schizophyllum amplum</name>
    <dbReference type="NCBI Taxonomy" id="97359"/>
    <lineage>
        <taxon>Eukaryota</taxon>
        <taxon>Fungi</taxon>
        <taxon>Dikarya</taxon>
        <taxon>Basidiomycota</taxon>
        <taxon>Agaricomycotina</taxon>
        <taxon>Agaricomycetes</taxon>
        <taxon>Agaricomycetidae</taxon>
        <taxon>Agaricales</taxon>
        <taxon>Schizophyllaceae</taxon>
        <taxon>Schizophyllum</taxon>
    </lineage>
</organism>
<evidence type="ECO:0000313" key="5">
    <source>
        <dbReference type="Proteomes" id="UP000320762"/>
    </source>
</evidence>
<feature type="region of interest" description="Disordered" evidence="1">
    <location>
        <begin position="76"/>
        <end position="100"/>
    </location>
</feature>
<dbReference type="EMBL" id="VDMD01000082">
    <property type="protein sequence ID" value="TRM56040.1"/>
    <property type="molecule type" value="Genomic_DNA"/>
</dbReference>
<sequence>MCTICSQPACSLNQALCFMMQSKTTASTVAESIIVKRELIRQLERDLQDARQAQYDLERQFSHVLYYALDHDCEHAKQAEEQEEEAQQEEEEDDEDASHK</sequence>
<protein>
    <submittedName>
        <fullName evidence="3">Uncharacterized protein</fullName>
    </submittedName>
</protein>
<dbReference type="EMBL" id="VDMD01000125">
    <property type="protein sequence ID" value="TRM55513.1"/>
    <property type="molecule type" value="Genomic_DNA"/>
</dbReference>
<dbReference type="Proteomes" id="UP000320762">
    <property type="component" value="Unassembled WGS sequence"/>
</dbReference>
<keyword evidence="5" id="KW-1185">Reference proteome</keyword>
<evidence type="ECO:0000313" key="2">
    <source>
        <dbReference type="EMBL" id="TRM55513.1"/>
    </source>
</evidence>
<evidence type="ECO:0000313" key="3">
    <source>
        <dbReference type="EMBL" id="TRM56040.1"/>
    </source>
</evidence>
<feature type="compositionally biased region" description="Acidic residues" evidence="1">
    <location>
        <begin position="81"/>
        <end position="100"/>
    </location>
</feature>
<reference evidence="3 5" key="1">
    <citation type="journal article" date="2019" name="New Phytol.">
        <title>Comparative genomics reveals unique wood-decay strategies and fruiting body development in the Schizophyllaceae.</title>
        <authorList>
            <person name="Almasi E."/>
            <person name="Sahu N."/>
            <person name="Krizsan K."/>
            <person name="Balint B."/>
            <person name="Kovacs G.M."/>
            <person name="Kiss B."/>
            <person name="Cseklye J."/>
            <person name="Drula E."/>
            <person name="Henrissat B."/>
            <person name="Nagy I."/>
            <person name="Chovatia M."/>
            <person name="Adam C."/>
            <person name="LaButti K."/>
            <person name="Lipzen A."/>
            <person name="Riley R."/>
            <person name="Grigoriev I.V."/>
            <person name="Nagy L.G."/>
        </authorList>
    </citation>
    <scope>NUCLEOTIDE SEQUENCE [LARGE SCALE GENOMIC DNA]</scope>
    <source>
        <strain evidence="3 5">NL-1724</strain>
    </source>
</reference>
<reference evidence="3" key="2">
    <citation type="submission" date="2019-06" db="EMBL/GenBank/DDBJ databases">
        <authorList>
            <consortium name="DOE Joint Genome Institute"/>
            <person name="Ahrendt S.R."/>
            <person name="Cantor M.N."/>
            <person name="Hua S.X."/>
        </authorList>
    </citation>
    <scope>NUCLEOTIDE SEQUENCE</scope>
    <source>
        <strain evidence="3">NL-1724</strain>
    </source>
</reference>